<evidence type="ECO:0000256" key="1">
    <source>
        <dbReference type="SAM" id="SignalP"/>
    </source>
</evidence>
<evidence type="ECO:0008006" key="4">
    <source>
        <dbReference type="Google" id="ProtNLM"/>
    </source>
</evidence>
<feature type="chain" id="PRO_5046165977" description="Outer membrane protein beta-barrel domain-containing protein" evidence="1">
    <location>
        <begin position="23"/>
        <end position="171"/>
    </location>
</feature>
<dbReference type="SUPFAM" id="SSF56925">
    <property type="entry name" value="OMPA-like"/>
    <property type="match status" value="1"/>
</dbReference>
<dbReference type="RefSeq" id="WP_379046771.1">
    <property type="nucleotide sequence ID" value="NZ_JBHULZ010000041.1"/>
</dbReference>
<keyword evidence="1" id="KW-0732">Signal</keyword>
<protein>
    <recommendedName>
        <fullName evidence="4">Outer membrane protein beta-barrel domain-containing protein</fullName>
    </recommendedName>
</protein>
<evidence type="ECO:0000313" key="2">
    <source>
        <dbReference type="EMBL" id="MFD2697973.1"/>
    </source>
</evidence>
<organism evidence="2 3">
    <name type="scientific">Mesonia sediminis</name>
    <dbReference type="NCBI Taxonomy" id="1703946"/>
    <lineage>
        <taxon>Bacteria</taxon>
        <taxon>Pseudomonadati</taxon>
        <taxon>Bacteroidota</taxon>
        <taxon>Flavobacteriia</taxon>
        <taxon>Flavobacteriales</taxon>
        <taxon>Flavobacteriaceae</taxon>
        <taxon>Mesonia</taxon>
    </lineage>
</organism>
<sequence>MKLKLLFTVLCLIAGGLWTSQAQMQTKIGAALAYGTEIENIGLGATAEFHIAERISLSPNFIYYFPKEEGPIKVNWWEINADGHYYFLADDGIQVFGLAGVNYSQVKVKSDIDFGPFGGGDFEASDGRVGLNIGAGINFDLGSSLVPFAKLKHVIIDEGQAVIAAGVKFKI</sequence>
<evidence type="ECO:0000313" key="3">
    <source>
        <dbReference type="Proteomes" id="UP001597357"/>
    </source>
</evidence>
<reference evidence="3" key="1">
    <citation type="journal article" date="2019" name="Int. J. Syst. Evol. Microbiol.">
        <title>The Global Catalogue of Microorganisms (GCM) 10K type strain sequencing project: providing services to taxonomists for standard genome sequencing and annotation.</title>
        <authorList>
            <consortium name="The Broad Institute Genomics Platform"/>
            <consortium name="The Broad Institute Genome Sequencing Center for Infectious Disease"/>
            <person name="Wu L."/>
            <person name="Ma J."/>
        </authorList>
    </citation>
    <scope>NUCLEOTIDE SEQUENCE [LARGE SCALE GENOMIC DNA]</scope>
    <source>
        <strain evidence="3">KCTC 42255</strain>
    </source>
</reference>
<dbReference type="InterPro" id="IPR011250">
    <property type="entry name" value="OMP/PagP_B-barrel"/>
</dbReference>
<accession>A0ABW5SEM1</accession>
<dbReference type="Proteomes" id="UP001597357">
    <property type="component" value="Unassembled WGS sequence"/>
</dbReference>
<name>A0ABW5SEM1_9FLAO</name>
<dbReference type="Gene3D" id="2.40.160.20">
    <property type="match status" value="1"/>
</dbReference>
<feature type="signal peptide" evidence="1">
    <location>
        <begin position="1"/>
        <end position="22"/>
    </location>
</feature>
<dbReference type="EMBL" id="JBHULZ010000041">
    <property type="protein sequence ID" value="MFD2697973.1"/>
    <property type="molecule type" value="Genomic_DNA"/>
</dbReference>
<keyword evidence="3" id="KW-1185">Reference proteome</keyword>
<gene>
    <name evidence="2" type="ORF">ACFSQ0_08220</name>
</gene>
<comment type="caution">
    <text evidence="2">The sequence shown here is derived from an EMBL/GenBank/DDBJ whole genome shotgun (WGS) entry which is preliminary data.</text>
</comment>
<proteinExistence type="predicted"/>